<comment type="similarity">
    <text evidence="1">Belongs to the CBP3 family.</text>
</comment>
<dbReference type="InterPro" id="IPR007129">
    <property type="entry name" value="Ubiqinol_cyt_c_chaperone_CPB3"/>
</dbReference>
<proteinExistence type="inferred from homology"/>
<evidence type="ECO:0000259" key="3">
    <source>
        <dbReference type="Pfam" id="PF03981"/>
    </source>
</evidence>
<evidence type="ECO:0000256" key="1">
    <source>
        <dbReference type="ARBA" id="ARBA00006407"/>
    </source>
</evidence>
<dbReference type="OrthoDB" id="7158889at2"/>
<protein>
    <submittedName>
        <fullName evidence="4">Ubiquinol-cytochrome C chaperone</fullName>
    </submittedName>
</protein>
<dbReference type="InterPro" id="IPR021150">
    <property type="entry name" value="Ubiq_cyt_c_chap"/>
</dbReference>
<feature type="domain" description="Ubiquinol-cytochrome c chaperone" evidence="3">
    <location>
        <begin position="34"/>
        <end position="174"/>
    </location>
</feature>
<comment type="similarity">
    <text evidence="2">Belongs to the UPF0174 family.</text>
</comment>
<dbReference type="Proteomes" id="UP000229498">
    <property type="component" value="Unassembled WGS sequence"/>
</dbReference>
<evidence type="ECO:0000313" key="5">
    <source>
        <dbReference type="Proteomes" id="UP000229498"/>
    </source>
</evidence>
<dbReference type="RefSeq" id="WP_109793641.1">
    <property type="nucleotide sequence ID" value="NZ_PHIG01000032.1"/>
</dbReference>
<dbReference type="AlphaFoldDB" id="A0A2M9G1N9"/>
<reference evidence="4 5" key="1">
    <citation type="submission" date="2017-11" db="EMBL/GenBank/DDBJ databases">
        <title>Draft genome sequence of Rhizobiales bacterium SY3-13.</title>
        <authorList>
            <person name="Sun C."/>
        </authorList>
    </citation>
    <scope>NUCLEOTIDE SEQUENCE [LARGE SCALE GENOMIC DNA]</scope>
    <source>
        <strain evidence="4 5">SY3-13</strain>
    </source>
</reference>
<evidence type="ECO:0000313" key="4">
    <source>
        <dbReference type="EMBL" id="PJK29616.1"/>
    </source>
</evidence>
<dbReference type="PANTHER" id="PTHR12184:SF1">
    <property type="entry name" value="UBIQUINOL-CYTOCHROME-C REDUCTASE COMPLEX ASSEMBLY FACTOR 1"/>
    <property type="match status" value="1"/>
</dbReference>
<accession>A0A2M9G1N9</accession>
<dbReference type="EMBL" id="PHIG01000032">
    <property type="protein sequence ID" value="PJK29616.1"/>
    <property type="molecule type" value="Genomic_DNA"/>
</dbReference>
<evidence type="ECO:0000256" key="2">
    <source>
        <dbReference type="ARBA" id="ARBA00006436"/>
    </source>
</evidence>
<dbReference type="Pfam" id="PF03981">
    <property type="entry name" value="Ubiq_cyt_C_chap"/>
    <property type="match status" value="1"/>
</dbReference>
<sequence length="184" mass="20662">MALFGLFRSDPLKEAGYAMYGVAGEHARLPAFYEALEVEDSFDGRFDLLVLHLHLIMRRLRTLSRDGRRAQQHLFDVFIKDIDQGLRLAGVGDIGIGHRVKKMSNAYYGRVIAYDTAMDEGEGRALEDALHRNLYRARNVRPETLPAMAAYVRGAEARLAAAADADIVAGRFVFGEPEREKEHV</sequence>
<name>A0A2M9G1N9_9PROT</name>
<dbReference type="PANTHER" id="PTHR12184">
    <property type="entry name" value="UBIQUINOL-CYTOCHROME C REDUCTASE COMPLEX ASSEMBLY FACTOR 1 FAMILY MEMBER"/>
    <property type="match status" value="1"/>
</dbReference>
<organism evidence="4 5">
    <name type="scientific">Minwuia thermotolerans</name>
    <dbReference type="NCBI Taxonomy" id="2056226"/>
    <lineage>
        <taxon>Bacteria</taxon>
        <taxon>Pseudomonadati</taxon>
        <taxon>Pseudomonadota</taxon>
        <taxon>Alphaproteobacteria</taxon>
        <taxon>Minwuiales</taxon>
        <taxon>Minwuiaceae</taxon>
        <taxon>Minwuia</taxon>
    </lineage>
</organism>
<keyword evidence="5" id="KW-1185">Reference proteome</keyword>
<gene>
    <name evidence="4" type="ORF">CVT23_11210</name>
</gene>
<comment type="caution">
    <text evidence="4">The sequence shown here is derived from an EMBL/GenBank/DDBJ whole genome shotgun (WGS) entry which is preliminary data.</text>
</comment>